<gene>
    <name evidence="2" type="ORF">SAMN04488690_0626</name>
</gene>
<dbReference type="Pfam" id="PF13827">
    <property type="entry name" value="DUF4189"/>
    <property type="match status" value="2"/>
</dbReference>
<dbReference type="Proteomes" id="UP000191133">
    <property type="component" value="Unassembled WGS sequence"/>
</dbReference>
<evidence type="ECO:0000313" key="3">
    <source>
        <dbReference type="Proteomes" id="UP000191133"/>
    </source>
</evidence>
<dbReference type="InterPro" id="IPR025240">
    <property type="entry name" value="DUF4189"/>
</dbReference>
<feature type="domain" description="DUF4189" evidence="1">
    <location>
        <begin position="228"/>
        <end position="325"/>
    </location>
</feature>
<evidence type="ECO:0000313" key="2">
    <source>
        <dbReference type="EMBL" id="SLM22947.1"/>
    </source>
</evidence>
<feature type="domain" description="DUF4189" evidence="1">
    <location>
        <begin position="68"/>
        <end position="153"/>
    </location>
</feature>
<dbReference type="AlphaFoldDB" id="A0A1W1GUC2"/>
<sequence length="326" mass="34629">MPAMAQNGRQAQMQQHAQNVNNYVQWQQSQQASSYVYTEEDYIADQIARNIAAARNAQLRKDAKRDWWGSLAVNTEDGAWYVHLNDETSDDALANAMKQCKGVCYPIVTFANTCVAPAYSGYGGMYLGHGASKQEAAAGAGSACVAAGGSDCKSPPEQAFCTGWKYGYKAAERFIQRVSLNVLGKVADPKFQPFPGATEFIAKPLDKRGASTGTAKDGRMVANMAQSWSAIAAGSAPKAYAIHMGLNERDARDTAVSQCGAGDCKVVAAFTLGQCAAVVRARSRGSDVVQTYSAVAGTLPEAEEKAVGECIDADAKACPLVFNNCM</sequence>
<proteinExistence type="predicted"/>
<evidence type="ECO:0000259" key="1">
    <source>
        <dbReference type="Pfam" id="PF13827"/>
    </source>
</evidence>
<accession>A0A1W1GUC2</accession>
<name>A0A1W1GUC2_9GAMM</name>
<reference evidence="3" key="1">
    <citation type="submission" date="2016-10" db="EMBL/GenBank/DDBJ databases">
        <authorList>
            <person name="Varghese N."/>
        </authorList>
    </citation>
    <scope>NUCLEOTIDE SEQUENCE [LARGE SCALE GENOMIC DNA]</scope>
    <source>
        <strain evidence="3">92MFCol6.1</strain>
    </source>
</reference>
<dbReference type="EMBL" id="FWEU01000001">
    <property type="protein sequence ID" value="SLM22947.1"/>
    <property type="molecule type" value="Genomic_DNA"/>
</dbReference>
<organism evidence="2 3">
    <name type="scientific">Stenotrophomonas indicatrix</name>
    <dbReference type="NCBI Taxonomy" id="2045451"/>
    <lineage>
        <taxon>Bacteria</taxon>
        <taxon>Pseudomonadati</taxon>
        <taxon>Pseudomonadota</taxon>
        <taxon>Gammaproteobacteria</taxon>
        <taxon>Lysobacterales</taxon>
        <taxon>Lysobacteraceae</taxon>
        <taxon>Stenotrophomonas</taxon>
    </lineage>
</organism>
<protein>
    <recommendedName>
        <fullName evidence="1">DUF4189 domain-containing protein</fullName>
    </recommendedName>
</protein>